<sequence>MVAATLNSKKYVVDAFQGIKYKTSKEVEKEGDVSTTLHQTTLSDPNRQKFEA</sequence>
<gene>
    <name evidence="2" type="ORF">SARC_05496</name>
</gene>
<dbReference type="EMBL" id="KQ241948">
    <property type="protein sequence ID" value="KNC82231.1"/>
    <property type="molecule type" value="Genomic_DNA"/>
</dbReference>
<evidence type="ECO:0000313" key="2">
    <source>
        <dbReference type="EMBL" id="KNC82231.1"/>
    </source>
</evidence>
<dbReference type="GeneID" id="25906000"/>
<feature type="non-terminal residue" evidence="2">
    <location>
        <position position="52"/>
    </location>
</feature>
<keyword evidence="3" id="KW-1185">Reference proteome</keyword>
<evidence type="ECO:0000256" key="1">
    <source>
        <dbReference type="SAM" id="MobiDB-lite"/>
    </source>
</evidence>
<proteinExistence type="predicted"/>
<feature type="region of interest" description="Disordered" evidence="1">
    <location>
        <begin position="27"/>
        <end position="52"/>
    </location>
</feature>
<organism evidence="2 3">
    <name type="scientific">Sphaeroforma arctica JP610</name>
    <dbReference type="NCBI Taxonomy" id="667725"/>
    <lineage>
        <taxon>Eukaryota</taxon>
        <taxon>Ichthyosporea</taxon>
        <taxon>Ichthyophonida</taxon>
        <taxon>Sphaeroforma</taxon>
    </lineage>
</organism>
<evidence type="ECO:0000313" key="3">
    <source>
        <dbReference type="Proteomes" id="UP000054560"/>
    </source>
</evidence>
<dbReference type="AlphaFoldDB" id="A0A0L0G071"/>
<dbReference type="Proteomes" id="UP000054560">
    <property type="component" value="Unassembled WGS sequence"/>
</dbReference>
<reference evidence="2 3" key="1">
    <citation type="submission" date="2011-02" db="EMBL/GenBank/DDBJ databases">
        <title>The Genome Sequence of Sphaeroforma arctica JP610.</title>
        <authorList>
            <consortium name="The Broad Institute Genome Sequencing Platform"/>
            <person name="Russ C."/>
            <person name="Cuomo C."/>
            <person name="Young S.K."/>
            <person name="Zeng Q."/>
            <person name="Gargeya S."/>
            <person name="Alvarado L."/>
            <person name="Berlin A."/>
            <person name="Chapman S.B."/>
            <person name="Chen Z."/>
            <person name="Freedman E."/>
            <person name="Gellesch M."/>
            <person name="Goldberg J."/>
            <person name="Griggs A."/>
            <person name="Gujja S."/>
            <person name="Heilman E."/>
            <person name="Heiman D."/>
            <person name="Howarth C."/>
            <person name="Mehta T."/>
            <person name="Neiman D."/>
            <person name="Pearson M."/>
            <person name="Roberts A."/>
            <person name="Saif S."/>
            <person name="Shea T."/>
            <person name="Shenoy N."/>
            <person name="Sisk P."/>
            <person name="Stolte C."/>
            <person name="Sykes S."/>
            <person name="White J."/>
            <person name="Yandava C."/>
            <person name="Burger G."/>
            <person name="Gray M.W."/>
            <person name="Holland P.W.H."/>
            <person name="King N."/>
            <person name="Lang F.B.F."/>
            <person name="Roger A.J."/>
            <person name="Ruiz-Trillo I."/>
            <person name="Haas B."/>
            <person name="Nusbaum C."/>
            <person name="Birren B."/>
        </authorList>
    </citation>
    <scope>NUCLEOTIDE SEQUENCE [LARGE SCALE GENOMIC DNA]</scope>
    <source>
        <strain evidence="2 3">JP610</strain>
    </source>
</reference>
<dbReference type="RefSeq" id="XP_014156133.1">
    <property type="nucleotide sequence ID" value="XM_014300658.1"/>
</dbReference>
<name>A0A0L0G071_9EUKA</name>
<accession>A0A0L0G071</accession>
<protein>
    <submittedName>
        <fullName evidence="2">Uncharacterized protein</fullName>
    </submittedName>
</protein>
<feature type="compositionally biased region" description="Polar residues" evidence="1">
    <location>
        <begin position="33"/>
        <end position="45"/>
    </location>
</feature>